<sequence length="461" mass="53462">MKSGYMSEIPEKRRRLTAAQKKERADFKSREARTKEWLSNQALRANKLRSKDKEFHGLEREFINLQNKMLRDYEISKDIKHPRDVGTVREVLLRAFFLENRLLPQRYAVSKSSVRVASTSGHLSNEIDILFYNAFDSFTLMQRQDVYEVLPVEYCYGAIQVKSKLSKKELKSGFDNIASFKRLRRMSYSQNYFSGHSDKIQNEGFGIIFAYDTDMDWADVVAELRLHAKAYDKSVLPNAVFILSKGYFQFGDENFSSSYNSDIKEFNDITIYGIPDRQGYCLYSLYEIIFNLLKKTQTQEAFPHHYFRLPLTAGDYSYEYRFGNFAEFGHCEEHGDYPRTFTSEKLSKLISWCQTAEPINWIKATDLAYGKPGDNTEAYVRQPGDVRIYNPEGLPLTDILVADKEVMFDGKEVITKVLAFDSIKSCGLDIFIPYYYQLKEDLVQGCPKCKRRKGSSGIDSQ</sequence>
<dbReference type="Pfam" id="PF20247">
    <property type="entry name" value="DUF6602"/>
    <property type="match status" value="1"/>
</dbReference>
<accession>A0A2X2C9N6</accession>
<proteinExistence type="predicted"/>
<evidence type="ECO:0000313" key="4">
    <source>
        <dbReference type="Proteomes" id="UP000250443"/>
    </source>
</evidence>
<evidence type="ECO:0000259" key="2">
    <source>
        <dbReference type="Pfam" id="PF20247"/>
    </source>
</evidence>
<feature type="region of interest" description="Disordered" evidence="1">
    <location>
        <begin position="1"/>
        <end position="28"/>
    </location>
</feature>
<name>A0A2X2C9N6_PSELU</name>
<dbReference type="Proteomes" id="UP000250443">
    <property type="component" value="Unassembled WGS sequence"/>
</dbReference>
<dbReference type="CDD" id="cd21173">
    <property type="entry name" value="NucC-like"/>
    <property type="match status" value="1"/>
</dbReference>
<reference evidence="3 4" key="1">
    <citation type="submission" date="2018-06" db="EMBL/GenBank/DDBJ databases">
        <authorList>
            <consortium name="Pathogen Informatics"/>
            <person name="Doyle S."/>
        </authorList>
    </citation>
    <scope>NUCLEOTIDE SEQUENCE [LARGE SCALE GENOMIC DNA]</scope>
    <source>
        <strain evidence="3 4">NCTC11842</strain>
    </source>
</reference>
<dbReference type="EMBL" id="UAUF01000010">
    <property type="protein sequence ID" value="SPZ05262.1"/>
    <property type="molecule type" value="Genomic_DNA"/>
</dbReference>
<gene>
    <name evidence="3" type="ORF">NCTC11842_01682</name>
</gene>
<protein>
    <recommendedName>
        <fullName evidence="2">DUF6602 domain-containing protein</fullName>
    </recommendedName>
</protein>
<organism evidence="3 4">
    <name type="scientific">Pseudomonas luteola</name>
    <dbReference type="NCBI Taxonomy" id="47886"/>
    <lineage>
        <taxon>Bacteria</taxon>
        <taxon>Pseudomonadati</taxon>
        <taxon>Pseudomonadota</taxon>
        <taxon>Gammaproteobacteria</taxon>
        <taxon>Pseudomonadales</taxon>
        <taxon>Pseudomonadaceae</taxon>
        <taxon>Pseudomonas</taxon>
    </lineage>
</organism>
<evidence type="ECO:0000256" key="1">
    <source>
        <dbReference type="SAM" id="MobiDB-lite"/>
    </source>
</evidence>
<dbReference type="InterPro" id="IPR046537">
    <property type="entry name" value="DUF6602"/>
</dbReference>
<evidence type="ECO:0000313" key="3">
    <source>
        <dbReference type="EMBL" id="SPZ05262.1"/>
    </source>
</evidence>
<dbReference type="AlphaFoldDB" id="A0A2X2C9N6"/>
<feature type="domain" description="DUF6602" evidence="2">
    <location>
        <begin position="75"/>
        <end position="183"/>
    </location>
</feature>